<dbReference type="EMBL" id="JABELV010000294">
    <property type="protein sequence ID" value="KAG7527416.1"/>
    <property type="molecule type" value="Genomic_DNA"/>
</dbReference>
<name>A0A8K0JJJ8_9TREE</name>
<comment type="caution">
    <text evidence="3">The sequence shown here is derived from an EMBL/GenBank/DDBJ whole genome shotgun (WGS) entry which is preliminary data.</text>
</comment>
<gene>
    <name evidence="3" type="ORF">FFLO_06958</name>
</gene>
<organism evidence="3 4">
    <name type="scientific">Filobasidium floriforme</name>
    <dbReference type="NCBI Taxonomy" id="5210"/>
    <lineage>
        <taxon>Eukaryota</taxon>
        <taxon>Fungi</taxon>
        <taxon>Dikarya</taxon>
        <taxon>Basidiomycota</taxon>
        <taxon>Agaricomycotina</taxon>
        <taxon>Tremellomycetes</taxon>
        <taxon>Filobasidiales</taxon>
        <taxon>Filobasidiaceae</taxon>
        <taxon>Filobasidium</taxon>
    </lineage>
</organism>
<feature type="compositionally biased region" description="Polar residues" evidence="1">
    <location>
        <begin position="536"/>
        <end position="545"/>
    </location>
</feature>
<accession>A0A8K0JJJ8</accession>
<keyword evidence="4" id="KW-1185">Reference proteome</keyword>
<evidence type="ECO:0000313" key="3">
    <source>
        <dbReference type="EMBL" id="KAG7527416.1"/>
    </source>
</evidence>
<evidence type="ECO:0000313" key="4">
    <source>
        <dbReference type="Proteomes" id="UP000812966"/>
    </source>
</evidence>
<feature type="compositionally biased region" description="Low complexity" evidence="1">
    <location>
        <begin position="432"/>
        <end position="443"/>
    </location>
</feature>
<reference evidence="3" key="1">
    <citation type="submission" date="2020-04" db="EMBL/GenBank/DDBJ databases">
        <title>Analysis of mating type loci in Filobasidium floriforme.</title>
        <authorList>
            <person name="Nowrousian M."/>
        </authorList>
    </citation>
    <scope>NUCLEOTIDE SEQUENCE</scope>
    <source>
        <strain evidence="3">CBS 6242</strain>
    </source>
</reference>
<feature type="region of interest" description="Disordered" evidence="1">
    <location>
        <begin position="431"/>
        <end position="511"/>
    </location>
</feature>
<feature type="region of interest" description="Disordered" evidence="1">
    <location>
        <begin position="253"/>
        <end position="298"/>
    </location>
</feature>
<keyword evidence="2" id="KW-0472">Membrane</keyword>
<feature type="compositionally biased region" description="Low complexity" evidence="1">
    <location>
        <begin position="462"/>
        <end position="486"/>
    </location>
</feature>
<sequence length="614" mass="65240">MPVTTVFEIGPGKFTIVLYPSPSLSSGSSSTATPKPSLTTYGTTRTATRSIDKNVHQVSTSIPESDYYGYNYTSTVDYLTTDSNGVTFTATSTTTGYSPYPTSTGGNGYNSSGLIGATTILSGVTYTLGMEPYTWTSNGGVYTSERVMRVPVQTGSEREITEKNKSILTPIITAVVLTIVLGFLASLGGCWFYRRRRRRLRASADGNVPGTPTREKGLQGNNRNRSRSNAERERGRLSRLNVDMAQVGLGSGTLGSGRGLLSASTTTAPGVSAGTTSTTALNSTPSPSLGNGSGSATNFTRRLSVDEEDEPRIETMSIEEGTVTPFTLPAMMANAALATGTHPETTRNRTHSFSTLSTDDDAFAVDGDSIARTLTGSSLGSSNGPPAYEEIEGGTYERAMLSGMDPNFRSRLSPSLSRGSGSALAYLEPAFGTGSNSSGGRSTLVPRDPFADPQLLRRPTLHHQSSQSSLAESTLSSTPSSMLHPPASEGGQSERSNPQTEASFQRGDDRTLHIGDEWARIAARANNQGLPGLTVRNGTGSFQGWSDSEVEDSDDEGTIMAGSDRVLGDDESWVNGSEFGRRTRQRERDGQAGRATNREEDDDDDVFGDAHRAQ</sequence>
<keyword evidence="2" id="KW-0812">Transmembrane</keyword>
<feature type="region of interest" description="Disordered" evidence="1">
    <location>
        <begin position="23"/>
        <end position="42"/>
    </location>
</feature>
<proteinExistence type="predicted"/>
<feature type="transmembrane region" description="Helical" evidence="2">
    <location>
        <begin position="167"/>
        <end position="193"/>
    </location>
</feature>
<dbReference type="Proteomes" id="UP000812966">
    <property type="component" value="Unassembled WGS sequence"/>
</dbReference>
<feature type="compositionally biased region" description="Acidic residues" evidence="1">
    <location>
        <begin position="548"/>
        <end position="557"/>
    </location>
</feature>
<dbReference type="AlphaFoldDB" id="A0A8K0JJJ8"/>
<evidence type="ECO:0000256" key="2">
    <source>
        <dbReference type="SAM" id="Phobius"/>
    </source>
</evidence>
<feature type="compositionally biased region" description="Polar residues" evidence="1">
    <location>
        <begin position="490"/>
        <end position="503"/>
    </location>
</feature>
<keyword evidence="2" id="KW-1133">Transmembrane helix</keyword>
<feature type="compositionally biased region" description="Polar residues" evidence="1">
    <location>
        <begin position="273"/>
        <end position="298"/>
    </location>
</feature>
<protein>
    <submittedName>
        <fullName evidence="3">Uncharacterized protein</fullName>
    </submittedName>
</protein>
<feature type="region of interest" description="Disordered" evidence="1">
    <location>
        <begin position="203"/>
        <end position="239"/>
    </location>
</feature>
<feature type="region of interest" description="Disordered" evidence="1">
    <location>
        <begin position="526"/>
        <end position="614"/>
    </location>
</feature>
<evidence type="ECO:0000256" key="1">
    <source>
        <dbReference type="SAM" id="MobiDB-lite"/>
    </source>
</evidence>